<evidence type="ECO:0000256" key="9">
    <source>
        <dbReference type="ARBA" id="ARBA00023224"/>
    </source>
</evidence>
<reference evidence="12" key="2">
    <citation type="submission" date="2018-01" db="EMBL/GenBank/DDBJ databases">
        <authorList>
            <person name="Gaut B.S."/>
            <person name="Morton B.R."/>
            <person name="Clegg M.T."/>
            <person name="Duvall M.R."/>
        </authorList>
    </citation>
    <scope>NUCLEOTIDE SEQUENCE</scope>
    <source>
        <strain evidence="12">CchlOR17</strain>
    </source>
</reference>
<accession>A0A346D3W7</accession>
<dbReference type="Pfam" id="PF02949">
    <property type="entry name" value="7tm_6"/>
    <property type="match status" value="1"/>
</dbReference>
<evidence type="ECO:0000256" key="11">
    <source>
        <dbReference type="SAM" id="MobiDB-lite"/>
    </source>
</evidence>
<keyword evidence="8 10" id="KW-0675">Receptor</keyword>
<protein>
    <recommendedName>
        <fullName evidence="10">Odorant receptor</fullName>
    </recommendedName>
</protein>
<evidence type="ECO:0000256" key="8">
    <source>
        <dbReference type="ARBA" id="ARBA00023170"/>
    </source>
</evidence>
<evidence type="ECO:0000256" key="4">
    <source>
        <dbReference type="ARBA" id="ARBA00022692"/>
    </source>
</evidence>
<proteinExistence type="evidence at transcript level"/>
<dbReference type="GO" id="GO:0007165">
    <property type="term" value="P:signal transduction"/>
    <property type="evidence" value="ECO:0007669"/>
    <property type="project" value="UniProtKB-KW"/>
</dbReference>
<evidence type="ECO:0000313" key="12">
    <source>
        <dbReference type="EMBL" id="AXM05137.1"/>
    </source>
</evidence>
<comment type="similarity">
    <text evidence="10">Belongs to the insect chemoreceptor superfamily. Heteromeric odorant receptor channel (TC 1.A.69) family.</text>
</comment>
<evidence type="ECO:0000256" key="6">
    <source>
        <dbReference type="ARBA" id="ARBA00022989"/>
    </source>
</evidence>
<keyword evidence="3 10" id="KW-0716">Sensory transduction</keyword>
<dbReference type="GO" id="GO:0004984">
    <property type="term" value="F:olfactory receptor activity"/>
    <property type="evidence" value="ECO:0007669"/>
    <property type="project" value="InterPro"/>
</dbReference>
<evidence type="ECO:0000256" key="7">
    <source>
        <dbReference type="ARBA" id="ARBA00023136"/>
    </source>
</evidence>
<dbReference type="InterPro" id="IPR004117">
    <property type="entry name" value="7tm6_olfct_rcpt"/>
</dbReference>
<dbReference type="GO" id="GO:0005886">
    <property type="term" value="C:plasma membrane"/>
    <property type="evidence" value="ECO:0007669"/>
    <property type="project" value="UniProtKB-SubCell"/>
</dbReference>
<keyword evidence="6 10" id="KW-1133">Transmembrane helix</keyword>
<reference evidence="12" key="1">
    <citation type="journal article" date="2018" name="Insect Mol. Biol.">
        <title>An odorant receptor mediates the attractiveness of cis-jasmone to Campoletis chlorideae, the endoparasitoid of Helicoverpa armigera.</title>
        <authorList>
            <person name="Sun Y.L."/>
            <person name="Dong J.F."/>
            <person name="Ning C."/>
            <person name="Ding P.P."/>
            <person name="Huang L.Q."/>
            <person name="Sun J.G."/>
            <person name="Wang C.Z."/>
        </authorList>
    </citation>
    <scope>NUCLEOTIDE SEQUENCE</scope>
    <source>
        <strain evidence="12">CchlOR17</strain>
    </source>
</reference>
<dbReference type="EMBL" id="MG859309">
    <property type="protein sequence ID" value="AXM05137.1"/>
    <property type="molecule type" value="mRNA"/>
</dbReference>
<dbReference type="GO" id="GO:0005549">
    <property type="term" value="F:odorant binding"/>
    <property type="evidence" value="ECO:0007669"/>
    <property type="project" value="InterPro"/>
</dbReference>
<name>A0A346D3W7_9HYME</name>
<evidence type="ECO:0000256" key="5">
    <source>
        <dbReference type="ARBA" id="ARBA00022725"/>
    </source>
</evidence>
<dbReference type="PANTHER" id="PTHR21137:SF35">
    <property type="entry name" value="ODORANT RECEPTOR 19A-RELATED"/>
    <property type="match status" value="1"/>
</dbReference>
<evidence type="ECO:0000256" key="2">
    <source>
        <dbReference type="ARBA" id="ARBA00022475"/>
    </source>
</evidence>
<feature type="transmembrane region" description="Helical" evidence="10">
    <location>
        <begin position="150"/>
        <end position="172"/>
    </location>
</feature>
<keyword evidence="7 10" id="KW-0472">Membrane</keyword>
<feature type="transmembrane region" description="Helical" evidence="10">
    <location>
        <begin position="64"/>
        <end position="86"/>
    </location>
</feature>
<feature type="region of interest" description="Disordered" evidence="11">
    <location>
        <begin position="1"/>
        <end position="21"/>
    </location>
</feature>
<feature type="transmembrane region" description="Helical" evidence="10">
    <location>
        <begin position="290"/>
        <end position="313"/>
    </location>
</feature>
<keyword evidence="2" id="KW-1003">Cell membrane</keyword>
<sequence length="421" mass="47259">MIDHNPLGGGKEIEGRNTRRNNGNCDADVEYAIQMNRWLLKPLGVWPPIFHENLSISGKLMSRVLVISTTFLLGFIILPGSLYTFIKEKKTEVRVKLIGALSFCVMSIFKYISLLTGHHEIGNCIEHIVNDWRCVENPRDRDTMLSHAFFGRYGTVLCAFFMYGGGLFYAIVMPLLRGAIFIPEANLTIRPLAYPSYYLFFDPQTKPFYEIVFATHCCCAFVMHSIATAGCGLGVLFVMHACGQLEILVTWLNALVESHSKDISTLDGGIAKIISQHVRVLRFITSTEKVLRNICLVEMAGCTLNLCLLGHYFLLEWEQSDAIAILTYTILLASFTFNILLFCYIGELLTEECEKIGETTYMIDWYRLPPKKSSGLILTIATAHRPSTITAGRLVDLSLGTFCSVVKTSVTYLNLLRTVIV</sequence>
<evidence type="ECO:0000256" key="10">
    <source>
        <dbReference type="RuleBase" id="RU351113"/>
    </source>
</evidence>
<evidence type="ECO:0000256" key="1">
    <source>
        <dbReference type="ARBA" id="ARBA00004651"/>
    </source>
</evidence>
<dbReference type="PANTHER" id="PTHR21137">
    <property type="entry name" value="ODORANT RECEPTOR"/>
    <property type="match status" value="1"/>
</dbReference>
<dbReference type="AlphaFoldDB" id="A0A346D3W7"/>
<comment type="caution">
    <text evidence="10">Lacks conserved residue(s) required for the propagation of feature annotation.</text>
</comment>
<keyword evidence="4 10" id="KW-0812">Transmembrane</keyword>
<organism evidence="12">
    <name type="scientific">Campoletis chlorideae</name>
    <dbReference type="NCBI Taxonomy" id="219166"/>
    <lineage>
        <taxon>Eukaryota</taxon>
        <taxon>Metazoa</taxon>
        <taxon>Ecdysozoa</taxon>
        <taxon>Arthropoda</taxon>
        <taxon>Hexapoda</taxon>
        <taxon>Insecta</taxon>
        <taxon>Pterygota</taxon>
        <taxon>Neoptera</taxon>
        <taxon>Endopterygota</taxon>
        <taxon>Hymenoptera</taxon>
        <taxon>Apocrita</taxon>
        <taxon>Ichneumonoidea</taxon>
        <taxon>Ichneumonidae</taxon>
        <taxon>Campopleginae</taxon>
        <taxon>Dusona group</taxon>
        <taxon>Campoletis</taxon>
    </lineage>
</organism>
<keyword evidence="5 10" id="KW-0552">Olfaction</keyword>
<comment type="subcellular location">
    <subcellularLocation>
        <location evidence="1 10">Cell membrane</location>
        <topology evidence="1 10">Multi-pass membrane protein</topology>
    </subcellularLocation>
</comment>
<keyword evidence="9 10" id="KW-0807">Transducer</keyword>
<evidence type="ECO:0000256" key="3">
    <source>
        <dbReference type="ARBA" id="ARBA00022606"/>
    </source>
</evidence>
<feature type="transmembrane region" description="Helical" evidence="10">
    <location>
        <begin position="325"/>
        <end position="345"/>
    </location>
</feature>